<organism evidence="3 4">
    <name type="scientific">Vallitalea pronyensis</name>
    <dbReference type="NCBI Taxonomy" id="1348613"/>
    <lineage>
        <taxon>Bacteria</taxon>
        <taxon>Bacillati</taxon>
        <taxon>Bacillota</taxon>
        <taxon>Clostridia</taxon>
        <taxon>Lachnospirales</taxon>
        <taxon>Vallitaleaceae</taxon>
        <taxon>Vallitalea</taxon>
    </lineage>
</organism>
<dbReference type="PANTHER" id="PTHR47618">
    <property type="entry name" value="BIFUNCTIONAL OLIGORIBONUCLEASE AND PAP PHOSPHATASE NRNA"/>
    <property type="match status" value="1"/>
</dbReference>
<dbReference type="PANTHER" id="PTHR47618:SF1">
    <property type="entry name" value="BIFUNCTIONAL OLIGORIBONUCLEASE AND PAP PHOSPHATASE NRNA"/>
    <property type="match status" value="1"/>
</dbReference>
<sequence>MKHHVCRILKELKDAEKVYIQPHNIPDPDAIASSFGLKTLLAYKGIESNIIHVETIEKANSKKMVELFGIEMTVQDTIQYDKKDYVILVDSQIGHSNITNLFYENRLVVDHHEVTQDTCDYLYQDIRPQVGACASIITAYFQEEDIPIPINVATALLYGIMMDTDNLTRRVSDLDIAMFYFLYNQADIRLIKSLKLNQIVKSDLIAYAKALDSVEIYGYLGFVHIVNCNDSLLGTISDMVNTIEGVLVVVAYAKRSDGVKFSIRSEMSKVKANTLVRYIIHDKGVGGGHNEMAGGFMLADKMDFLSNKQLDTYIRHRAISYVEKVDPHL</sequence>
<protein>
    <submittedName>
        <fullName evidence="3">DHH family phosphoesterase</fullName>
    </submittedName>
</protein>
<dbReference type="InterPro" id="IPR003156">
    <property type="entry name" value="DHHA1_dom"/>
</dbReference>
<dbReference type="InterPro" id="IPR001667">
    <property type="entry name" value="DDH_dom"/>
</dbReference>
<dbReference type="AlphaFoldDB" id="A0A8J8MHI2"/>
<dbReference type="GO" id="GO:0003676">
    <property type="term" value="F:nucleic acid binding"/>
    <property type="evidence" value="ECO:0007669"/>
    <property type="project" value="InterPro"/>
</dbReference>
<dbReference type="KEGG" id="vpy:HZI73_05125"/>
<dbReference type="InterPro" id="IPR051319">
    <property type="entry name" value="Oligoribo/pAp-PDE_c-di-AMP_PDE"/>
</dbReference>
<gene>
    <name evidence="3" type="ORF">HZI73_05125</name>
</gene>
<feature type="domain" description="DHHA1" evidence="2">
    <location>
        <begin position="227"/>
        <end position="303"/>
    </location>
</feature>
<dbReference type="Proteomes" id="UP000683246">
    <property type="component" value="Chromosome"/>
</dbReference>
<dbReference type="InterPro" id="IPR038763">
    <property type="entry name" value="DHH_sf"/>
</dbReference>
<dbReference type="Gene3D" id="3.10.310.30">
    <property type="match status" value="1"/>
</dbReference>
<evidence type="ECO:0000313" key="4">
    <source>
        <dbReference type="Proteomes" id="UP000683246"/>
    </source>
</evidence>
<reference evidence="3" key="1">
    <citation type="submission" date="2020-07" db="EMBL/GenBank/DDBJ databases">
        <title>Vallitalea pronyensis genome.</title>
        <authorList>
            <person name="Postec A."/>
        </authorList>
    </citation>
    <scope>NUCLEOTIDE SEQUENCE</scope>
    <source>
        <strain evidence="3">FatNI3</strain>
    </source>
</reference>
<accession>A0A8J8MHI2</accession>
<feature type="domain" description="DDH" evidence="1">
    <location>
        <begin position="17"/>
        <end position="160"/>
    </location>
</feature>
<dbReference type="Pfam" id="PF02272">
    <property type="entry name" value="DHHA1"/>
    <property type="match status" value="1"/>
</dbReference>
<dbReference type="Gene3D" id="3.90.1640.10">
    <property type="entry name" value="inorganic pyrophosphatase (n-terminal core)"/>
    <property type="match status" value="1"/>
</dbReference>
<keyword evidence="4" id="KW-1185">Reference proteome</keyword>
<dbReference type="EMBL" id="CP058649">
    <property type="protein sequence ID" value="QUI21714.1"/>
    <property type="molecule type" value="Genomic_DNA"/>
</dbReference>
<name>A0A8J8MHI2_9FIRM</name>
<dbReference type="Pfam" id="PF01368">
    <property type="entry name" value="DHH"/>
    <property type="match status" value="1"/>
</dbReference>
<evidence type="ECO:0000313" key="3">
    <source>
        <dbReference type="EMBL" id="QUI21714.1"/>
    </source>
</evidence>
<dbReference type="RefSeq" id="WP_212697185.1">
    <property type="nucleotide sequence ID" value="NZ_CP058649.1"/>
</dbReference>
<dbReference type="SUPFAM" id="SSF64182">
    <property type="entry name" value="DHH phosphoesterases"/>
    <property type="match status" value="1"/>
</dbReference>
<evidence type="ECO:0000259" key="2">
    <source>
        <dbReference type="Pfam" id="PF02272"/>
    </source>
</evidence>
<evidence type="ECO:0000259" key="1">
    <source>
        <dbReference type="Pfam" id="PF01368"/>
    </source>
</evidence>
<proteinExistence type="predicted"/>